<gene>
    <name evidence="4" type="ORF">B0J13DRAFT_589521</name>
</gene>
<dbReference type="EMBL" id="JAGMUU010000027">
    <property type="protein sequence ID" value="KAH7121762.1"/>
    <property type="molecule type" value="Genomic_DNA"/>
</dbReference>
<accession>A0A9P9DMP0</accession>
<organism evidence="4 5">
    <name type="scientific">Dactylonectria estremocensis</name>
    <dbReference type="NCBI Taxonomy" id="1079267"/>
    <lineage>
        <taxon>Eukaryota</taxon>
        <taxon>Fungi</taxon>
        <taxon>Dikarya</taxon>
        <taxon>Ascomycota</taxon>
        <taxon>Pezizomycotina</taxon>
        <taxon>Sordariomycetes</taxon>
        <taxon>Hypocreomycetidae</taxon>
        <taxon>Hypocreales</taxon>
        <taxon>Nectriaceae</taxon>
        <taxon>Dactylonectria</taxon>
    </lineage>
</organism>
<comment type="caution">
    <text evidence="4">The sequence shown here is derived from an EMBL/GenBank/DDBJ whole genome shotgun (WGS) entry which is preliminary data.</text>
</comment>
<dbReference type="Gene3D" id="3.40.50.720">
    <property type="entry name" value="NAD(P)-binding Rossmann-like Domain"/>
    <property type="match status" value="1"/>
</dbReference>
<proteinExistence type="predicted"/>
<dbReference type="Pfam" id="PF05368">
    <property type="entry name" value="NmrA"/>
    <property type="match status" value="1"/>
</dbReference>
<dbReference type="AlphaFoldDB" id="A0A9P9DMP0"/>
<name>A0A9P9DMP0_9HYPO</name>
<dbReference type="InterPro" id="IPR036291">
    <property type="entry name" value="NAD(P)-bd_dom_sf"/>
</dbReference>
<evidence type="ECO:0000256" key="1">
    <source>
        <dbReference type="ARBA" id="ARBA00022857"/>
    </source>
</evidence>
<keyword evidence="1" id="KW-0521">NADP</keyword>
<dbReference type="GO" id="GO:0016491">
    <property type="term" value="F:oxidoreductase activity"/>
    <property type="evidence" value="ECO:0007669"/>
    <property type="project" value="UniProtKB-KW"/>
</dbReference>
<dbReference type="InterPro" id="IPR045312">
    <property type="entry name" value="PCBER-like"/>
</dbReference>
<dbReference type="PANTHER" id="PTHR47706">
    <property type="entry name" value="NMRA-LIKE FAMILY PROTEIN"/>
    <property type="match status" value="1"/>
</dbReference>
<sequence>MSAFTKVAVVGASGNLGPLVVKALLDVGFEVTAVTREESKATFPSEVVVKRVDLSSVESVARAVTGQDAIVSTVAAEATASQRVLIDAAITAHVQRFIPSEFGINTREARGTKFGRFVAPKIADVDYLIELSEKHTWFSWTGISTGAFFDWGLRNGFFGFDLKKKTCQIFDSGNEPFSGTNLAFIGKCVAASLEKAEETANKFLTVASFTVTQNEVLKVLEEETGSKFAVTDIKTSDLQKITDEKLARNDPTAFVESLIQYVFADGAKQAVEENAATAVLGLQEESLRATIKAAITELS</sequence>
<dbReference type="CDD" id="cd05259">
    <property type="entry name" value="PCBER_SDR_a"/>
    <property type="match status" value="1"/>
</dbReference>
<reference evidence="4" key="1">
    <citation type="journal article" date="2021" name="Nat. Commun.">
        <title>Genetic determinants of endophytism in the Arabidopsis root mycobiome.</title>
        <authorList>
            <person name="Mesny F."/>
            <person name="Miyauchi S."/>
            <person name="Thiergart T."/>
            <person name="Pickel B."/>
            <person name="Atanasova L."/>
            <person name="Karlsson M."/>
            <person name="Huettel B."/>
            <person name="Barry K.W."/>
            <person name="Haridas S."/>
            <person name="Chen C."/>
            <person name="Bauer D."/>
            <person name="Andreopoulos W."/>
            <person name="Pangilinan J."/>
            <person name="LaButti K."/>
            <person name="Riley R."/>
            <person name="Lipzen A."/>
            <person name="Clum A."/>
            <person name="Drula E."/>
            <person name="Henrissat B."/>
            <person name="Kohler A."/>
            <person name="Grigoriev I.V."/>
            <person name="Martin F.M."/>
            <person name="Hacquard S."/>
        </authorList>
    </citation>
    <scope>NUCLEOTIDE SEQUENCE</scope>
    <source>
        <strain evidence="4">MPI-CAGE-AT-0021</strain>
    </source>
</reference>
<keyword evidence="2" id="KW-0560">Oxidoreductase</keyword>
<dbReference type="SUPFAM" id="SSF51735">
    <property type="entry name" value="NAD(P)-binding Rossmann-fold domains"/>
    <property type="match status" value="1"/>
</dbReference>
<evidence type="ECO:0000313" key="4">
    <source>
        <dbReference type="EMBL" id="KAH7121762.1"/>
    </source>
</evidence>
<keyword evidence="5" id="KW-1185">Reference proteome</keyword>
<feature type="domain" description="NmrA-like" evidence="3">
    <location>
        <begin position="6"/>
        <end position="271"/>
    </location>
</feature>
<dbReference type="PANTHER" id="PTHR47706:SF9">
    <property type="entry name" value="NMRA-LIKE DOMAIN-CONTAINING PROTEIN-RELATED"/>
    <property type="match status" value="1"/>
</dbReference>
<dbReference type="OrthoDB" id="9974981at2759"/>
<dbReference type="Proteomes" id="UP000717696">
    <property type="component" value="Unassembled WGS sequence"/>
</dbReference>
<dbReference type="InterPro" id="IPR008030">
    <property type="entry name" value="NmrA-like"/>
</dbReference>
<dbReference type="InterPro" id="IPR051609">
    <property type="entry name" value="NmrA/Isoflavone_reductase-like"/>
</dbReference>
<evidence type="ECO:0000259" key="3">
    <source>
        <dbReference type="Pfam" id="PF05368"/>
    </source>
</evidence>
<protein>
    <submittedName>
        <fullName evidence="4">NmrA-like family protein</fullName>
    </submittedName>
</protein>
<evidence type="ECO:0000313" key="5">
    <source>
        <dbReference type="Proteomes" id="UP000717696"/>
    </source>
</evidence>
<evidence type="ECO:0000256" key="2">
    <source>
        <dbReference type="ARBA" id="ARBA00023002"/>
    </source>
</evidence>
<dbReference type="Gene3D" id="3.90.25.10">
    <property type="entry name" value="UDP-galactose 4-epimerase, domain 1"/>
    <property type="match status" value="1"/>
</dbReference>